<gene>
    <name evidence="2" type="ORF">FHP08_04350</name>
</gene>
<sequence length="81" mass="8806">MSRVLGAMSVFTMLMTVPQVLTIWVGHQAAGVSIVSWSAYLLSALLWFWYGLQKGDKNIYLPCVGWVGLDAAVIVGAIVYA</sequence>
<name>A0A5C8P777_9BURK</name>
<protein>
    <submittedName>
        <fullName evidence="2">Uncharacterized protein</fullName>
    </submittedName>
</protein>
<keyword evidence="1" id="KW-0812">Transmembrane</keyword>
<organism evidence="2 3">
    <name type="scientific">Zeimonas arvi</name>
    <dbReference type="NCBI Taxonomy" id="2498847"/>
    <lineage>
        <taxon>Bacteria</taxon>
        <taxon>Pseudomonadati</taxon>
        <taxon>Pseudomonadota</taxon>
        <taxon>Betaproteobacteria</taxon>
        <taxon>Burkholderiales</taxon>
        <taxon>Burkholderiaceae</taxon>
        <taxon>Zeimonas</taxon>
    </lineage>
</organism>
<evidence type="ECO:0000313" key="2">
    <source>
        <dbReference type="EMBL" id="TXL68914.1"/>
    </source>
</evidence>
<dbReference type="Proteomes" id="UP000321548">
    <property type="component" value="Unassembled WGS sequence"/>
</dbReference>
<proteinExistence type="predicted"/>
<feature type="transmembrane region" description="Helical" evidence="1">
    <location>
        <begin position="59"/>
        <end position="80"/>
    </location>
</feature>
<comment type="caution">
    <text evidence="2">The sequence shown here is derived from an EMBL/GenBank/DDBJ whole genome shotgun (WGS) entry which is preliminary data.</text>
</comment>
<dbReference type="AlphaFoldDB" id="A0A5C8P777"/>
<evidence type="ECO:0000313" key="3">
    <source>
        <dbReference type="Proteomes" id="UP000321548"/>
    </source>
</evidence>
<dbReference type="Gene3D" id="1.20.1280.290">
    <property type="match status" value="1"/>
</dbReference>
<keyword evidence="1" id="KW-0472">Membrane</keyword>
<keyword evidence="1" id="KW-1133">Transmembrane helix</keyword>
<feature type="transmembrane region" description="Helical" evidence="1">
    <location>
        <begin position="32"/>
        <end position="52"/>
    </location>
</feature>
<keyword evidence="3" id="KW-1185">Reference proteome</keyword>
<accession>A0A5C8P777</accession>
<dbReference type="EMBL" id="VDUY01000001">
    <property type="protein sequence ID" value="TXL68914.1"/>
    <property type="molecule type" value="Genomic_DNA"/>
</dbReference>
<evidence type="ECO:0000256" key="1">
    <source>
        <dbReference type="SAM" id="Phobius"/>
    </source>
</evidence>
<dbReference type="RefSeq" id="WP_147703050.1">
    <property type="nucleotide sequence ID" value="NZ_VDUY01000001.1"/>
</dbReference>
<reference evidence="2 3" key="1">
    <citation type="submission" date="2019-06" db="EMBL/GenBank/DDBJ databases">
        <title>Quisquiliibacterium sp. nov., isolated from a maize field.</title>
        <authorList>
            <person name="Lin S.-Y."/>
            <person name="Tsai C.-F."/>
            <person name="Young C.-C."/>
        </authorList>
    </citation>
    <scope>NUCLEOTIDE SEQUENCE [LARGE SCALE GENOMIC DNA]</scope>
    <source>
        <strain evidence="2 3">CC-CFT501</strain>
    </source>
</reference>